<gene>
    <name evidence="1" type="ORF">IFM89_019114</name>
</gene>
<evidence type="ECO:0000313" key="2">
    <source>
        <dbReference type="Proteomes" id="UP000631114"/>
    </source>
</evidence>
<evidence type="ECO:0000313" key="1">
    <source>
        <dbReference type="EMBL" id="KAF9605855.1"/>
    </source>
</evidence>
<accession>A0A835HRW3</accession>
<protein>
    <submittedName>
        <fullName evidence="1">Uncharacterized protein</fullName>
    </submittedName>
</protein>
<sequence length="124" mass="14476">MSCLLPRKFKYFKSTHNSRRMKEWLAYLRWYCMVAMDPDTSLDSLFDAPMCATLWKADRKDENLIKFGLLWQLHDLVIKLGLDFRPPILKSTNASKAIESVAVRWNLRQIVSCSGRWSCSTESP</sequence>
<dbReference type="OrthoDB" id="1740550at2759"/>
<dbReference type="Proteomes" id="UP000631114">
    <property type="component" value="Unassembled WGS sequence"/>
</dbReference>
<dbReference type="AlphaFoldDB" id="A0A835HRW3"/>
<dbReference type="EMBL" id="JADFTS010000005">
    <property type="protein sequence ID" value="KAF9605855.1"/>
    <property type="molecule type" value="Genomic_DNA"/>
</dbReference>
<organism evidence="1 2">
    <name type="scientific">Coptis chinensis</name>
    <dbReference type="NCBI Taxonomy" id="261450"/>
    <lineage>
        <taxon>Eukaryota</taxon>
        <taxon>Viridiplantae</taxon>
        <taxon>Streptophyta</taxon>
        <taxon>Embryophyta</taxon>
        <taxon>Tracheophyta</taxon>
        <taxon>Spermatophyta</taxon>
        <taxon>Magnoliopsida</taxon>
        <taxon>Ranunculales</taxon>
        <taxon>Ranunculaceae</taxon>
        <taxon>Coptidoideae</taxon>
        <taxon>Coptis</taxon>
    </lineage>
</organism>
<reference evidence="1 2" key="1">
    <citation type="submission" date="2020-10" db="EMBL/GenBank/DDBJ databases">
        <title>The Coptis chinensis genome and diversification of protoberbering-type alkaloids.</title>
        <authorList>
            <person name="Wang B."/>
            <person name="Shu S."/>
            <person name="Song C."/>
            <person name="Liu Y."/>
        </authorList>
    </citation>
    <scope>NUCLEOTIDE SEQUENCE [LARGE SCALE GENOMIC DNA]</scope>
    <source>
        <strain evidence="1">HL-2020</strain>
        <tissue evidence="1">Leaf</tissue>
    </source>
</reference>
<keyword evidence="2" id="KW-1185">Reference proteome</keyword>
<proteinExistence type="predicted"/>
<comment type="caution">
    <text evidence="1">The sequence shown here is derived from an EMBL/GenBank/DDBJ whole genome shotgun (WGS) entry which is preliminary data.</text>
</comment>
<name>A0A835HRW3_9MAGN</name>